<keyword evidence="1" id="KW-0472">Membrane</keyword>
<feature type="transmembrane region" description="Helical" evidence="1">
    <location>
        <begin position="23"/>
        <end position="42"/>
    </location>
</feature>
<dbReference type="Proteomes" id="UP000095039">
    <property type="component" value="Unassembled WGS sequence"/>
</dbReference>
<feature type="transmembrane region" description="Helical" evidence="1">
    <location>
        <begin position="54"/>
        <end position="74"/>
    </location>
</feature>
<comment type="caution">
    <text evidence="2">The sequence shown here is derived from an EMBL/GenBank/DDBJ whole genome shotgun (WGS) entry which is preliminary data.</text>
</comment>
<proteinExistence type="predicted"/>
<dbReference type="RefSeq" id="WP_026023774.1">
    <property type="nucleotide sequence ID" value="NZ_AJWN02000002.1"/>
</dbReference>
<keyword evidence="1" id="KW-1133">Transmembrane helix</keyword>
<gene>
    <name evidence="2" type="ORF">A1OK_00565</name>
</gene>
<protein>
    <recommendedName>
        <fullName evidence="4">DUF3624 domain-containing protein</fullName>
    </recommendedName>
</protein>
<keyword evidence="3" id="KW-1185">Reference proteome</keyword>
<dbReference type="InterPro" id="IPR022072">
    <property type="entry name" value="DUF3624"/>
</dbReference>
<dbReference type="AlphaFoldDB" id="A0A1E5CG08"/>
<organism evidence="2 3">
    <name type="scientific">Enterovibrio norvegicus FF-454</name>
    <dbReference type="NCBI Taxonomy" id="1185651"/>
    <lineage>
        <taxon>Bacteria</taxon>
        <taxon>Pseudomonadati</taxon>
        <taxon>Pseudomonadota</taxon>
        <taxon>Gammaproteobacteria</taxon>
        <taxon>Vibrionales</taxon>
        <taxon>Vibrionaceae</taxon>
        <taxon>Enterovibrio</taxon>
    </lineage>
</organism>
<name>A0A1E5CG08_9GAMM</name>
<keyword evidence="1" id="KW-0812">Transmembrane</keyword>
<dbReference type="Pfam" id="PF12292">
    <property type="entry name" value="DUF3624"/>
    <property type="match status" value="1"/>
</dbReference>
<dbReference type="EMBL" id="AJWN02000002">
    <property type="protein sequence ID" value="OEE64444.1"/>
    <property type="molecule type" value="Genomic_DNA"/>
</dbReference>
<evidence type="ECO:0000256" key="1">
    <source>
        <dbReference type="SAM" id="Phobius"/>
    </source>
</evidence>
<evidence type="ECO:0000313" key="2">
    <source>
        <dbReference type="EMBL" id="OEE64444.1"/>
    </source>
</evidence>
<reference evidence="2 3" key="1">
    <citation type="journal article" date="2012" name="Science">
        <title>Ecological populations of bacteria act as socially cohesive units of antibiotic production and resistance.</title>
        <authorList>
            <person name="Cordero O.X."/>
            <person name="Wildschutte H."/>
            <person name="Kirkup B."/>
            <person name="Proehl S."/>
            <person name="Ngo L."/>
            <person name="Hussain F."/>
            <person name="Le Roux F."/>
            <person name="Mincer T."/>
            <person name="Polz M.F."/>
        </authorList>
    </citation>
    <scope>NUCLEOTIDE SEQUENCE [LARGE SCALE GENOMIC DNA]</scope>
    <source>
        <strain evidence="2 3">FF-454</strain>
    </source>
</reference>
<evidence type="ECO:0000313" key="3">
    <source>
        <dbReference type="Proteomes" id="UP000095039"/>
    </source>
</evidence>
<evidence type="ECO:0008006" key="4">
    <source>
        <dbReference type="Google" id="ProtNLM"/>
    </source>
</evidence>
<accession>A0A1E5CG08</accession>
<sequence>MSCRFCQDASLSIRAKLGRCKRCMIQLAVMNLLLWPIWFVWFSNTPKSIESITLLFAGGASAILLALHLILMPFRRGDSDAQS</sequence>